<keyword evidence="3 9" id="KW-0808">Transferase</keyword>
<dbReference type="EC" id="2.8.2.-" evidence="9"/>
<comment type="caution">
    <text evidence="10">The sequence shown here is derived from an EMBL/GenBank/DDBJ whole genome shotgun (WGS) entry which is preliminary data.</text>
</comment>
<dbReference type="PANTHER" id="PTHR12137">
    <property type="entry name" value="CARBOHYDRATE SULFOTRANSFERASE"/>
    <property type="match status" value="1"/>
</dbReference>
<dbReference type="GO" id="GO:0000139">
    <property type="term" value="C:Golgi membrane"/>
    <property type="evidence" value="ECO:0007669"/>
    <property type="project" value="UniProtKB-SubCell"/>
</dbReference>
<keyword evidence="11" id="KW-1185">Reference proteome</keyword>
<evidence type="ECO:0000256" key="1">
    <source>
        <dbReference type="ARBA" id="ARBA00004323"/>
    </source>
</evidence>
<keyword evidence="9" id="KW-0119">Carbohydrate metabolism</keyword>
<evidence type="ECO:0000256" key="5">
    <source>
        <dbReference type="ARBA" id="ARBA00022989"/>
    </source>
</evidence>
<keyword evidence="9" id="KW-0735">Signal-anchor</keyword>
<evidence type="ECO:0000256" key="9">
    <source>
        <dbReference type="RuleBase" id="RU364020"/>
    </source>
</evidence>
<dbReference type="InterPro" id="IPR018011">
    <property type="entry name" value="Carb_sulfotrans_8-10"/>
</dbReference>
<evidence type="ECO:0000256" key="7">
    <source>
        <dbReference type="ARBA" id="ARBA00023136"/>
    </source>
</evidence>
<keyword evidence="6 9" id="KW-0333">Golgi apparatus</keyword>
<accession>A0AAV2PTP0</accession>
<keyword evidence="4 9" id="KW-0812">Transmembrane</keyword>
<comment type="subcellular location">
    <subcellularLocation>
        <location evidence="1 9">Golgi apparatus membrane</location>
        <topology evidence="1 9">Single-pass type II membrane protein</topology>
    </subcellularLocation>
</comment>
<reference evidence="10 11" key="1">
    <citation type="submission" date="2024-05" db="EMBL/GenBank/DDBJ databases">
        <authorList>
            <person name="Wallberg A."/>
        </authorList>
    </citation>
    <scope>NUCLEOTIDE SEQUENCE [LARGE SCALE GENOMIC DNA]</scope>
</reference>
<evidence type="ECO:0000313" key="10">
    <source>
        <dbReference type="EMBL" id="CAL4063886.1"/>
    </source>
</evidence>
<comment type="similarity">
    <text evidence="2 9">Belongs to the sulfotransferase 2 family.</text>
</comment>
<evidence type="ECO:0000256" key="4">
    <source>
        <dbReference type="ARBA" id="ARBA00022692"/>
    </source>
</evidence>
<dbReference type="Pfam" id="PF03567">
    <property type="entry name" value="Sulfotransfer_2"/>
    <property type="match status" value="1"/>
</dbReference>
<evidence type="ECO:0000313" key="11">
    <source>
        <dbReference type="Proteomes" id="UP001497623"/>
    </source>
</evidence>
<dbReference type="GO" id="GO:0008146">
    <property type="term" value="F:sulfotransferase activity"/>
    <property type="evidence" value="ECO:0007669"/>
    <property type="project" value="InterPro"/>
</dbReference>
<protein>
    <recommendedName>
        <fullName evidence="9">Carbohydrate sulfotransferase</fullName>
        <ecNumber evidence="9">2.8.2.-</ecNumber>
    </recommendedName>
</protein>
<dbReference type="EMBL" id="CAXKWB010001289">
    <property type="protein sequence ID" value="CAL4063886.1"/>
    <property type="molecule type" value="Genomic_DNA"/>
</dbReference>
<organism evidence="10 11">
    <name type="scientific">Meganyctiphanes norvegica</name>
    <name type="common">Northern krill</name>
    <name type="synonym">Thysanopoda norvegica</name>
    <dbReference type="NCBI Taxonomy" id="48144"/>
    <lineage>
        <taxon>Eukaryota</taxon>
        <taxon>Metazoa</taxon>
        <taxon>Ecdysozoa</taxon>
        <taxon>Arthropoda</taxon>
        <taxon>Crustacea</taxon>
        <taxon>Multicrustacea</taxon>
        <taxon>Malacostraca</taxon>
        <taxon>Eumalacostraca</taxon>
        <taxon>Eucarida</taxon>
        <taxon>Euphausiacea</taxon>
        <taxon>Euphausiidae</taxon>
        <taxon>Meganyctiphanes</taxon>
    </lineage>
</organism>
<evidence type="ECO:0000256" key="3">
    <source>
        <dbReference type="ARBA" id="ARBA00022679"/>
    </source>
</evidence>
<evidence type="ECO:0000256" key="2">
    <source>
        <dbReference type="ARBA" id="ARBA00006339"/>
    </source>
</evidence>
<proteinExistence type="inferred from homology"/>
<dbReference type="GO" id="GO:0016051">
    <property type="term" value="P:carbohydrate biosynthetic process"/>
    <property type="evidence" value="ECO:0007669"/>
    <property type="project" value="InterPro"/>
</dbReference>
<evidence type="ECO:0000256" key="6">
    <source>
        <dbReference type="ARBA" id="ARBA00023034"/>
    </source>
</evidence>
<dbReference type="Proteomes" id="UP001497623">
    <property type="component" value="Unassembled WGS sequence"/>
</dbReference>
<name>A0AAV2PTP0_MEGNR</name>
<gene>
    <name evidence="10" type="ORF">MNOR_LOCUS3693</name>
</gene>
<dbReference type="InterPro" id="IPR005331">
    <property type="entry name" value="Sulfotransferase"/>
</dbReference>
<evidence type="ECO:0000256" key="8">
    <source>
        <dbReference type="ARBA" id="ARBA00023180"/>
    </source>
</evidence>
<feature type="transmembrane region" description="Helical" evidence="9">
    <location>
        <begin position="9"/>
        <end position="26"/>
    </location>
</feature>
<sequence>MKRYLIKKIGFIMCMIYFLLFLYGFFEVHNVKSLNIKPLTLNNTSLGVNVSDKISVFMKEQKHRQSIMHAACKQIYSHPIFWNSWLKNIFVDTHHNLTFCPVYKAASTSWFILLLQLNGKWNDRDLPRLLQIIKKTFLEIVDFQNPDLSKSSNRFIIVRHPFERLLSCYRDKYEGAKNGYYYAKYGEKMVDLYRIIPEAQNNLKTTLIRTANTYLKSGAIRTDIKLPHTLQGNPYASPFGPTFPEFTRFVLESTEEDNHWKPIYKLCYLCRIDYNFILKFENLYSESQSFIDHLNYSSIIKPRWENPTKGGNTGEDRTCDYFKQLSKDTVRGLIEKYRKDLAIFQYSPDKYLECADK</sequence>
<keyword evidence="7 9" id="KW-0472">Membrane</keyword>
<keyword evidence="5 9" id="KW-1133">Transmembrane helix</keyword>
<dbReference type="PANTHER" id="PTHR12137:SF63">
    <property type="entry name" value="CARBOHYDRATE SULFOTRANSFERASE"/>
    <property type="match status" value="1"/>
</dbReference>
<keyword evidence="8 9" id="KW-0325">Glycoprotein</keyword>
<dbReference type="AlphaFoldDB" id="A0AAV2PTP0"/>